<dbReference type="OrthoDB" id="10020333at2759"/>
<dbReference type="Proteomes" id="UP000241890">
    <property type="component" value="Unassembled WGS sequence"/>
</dbReference>
<dbReference type="Gene3D" id="1.10.510.10">
    <property type="entry name" value="Transferase(Phosphotransferase) domain 1"/>
    <property type="match status" value="1"/>
</dbReference>
<evidence type="ECO:0000313" key="2">
    <source>
        <dbReference type="EMBL" id="GBG33994.1"/>
    </source>
</evidence>
<gene>
    <name evidence="2" type="ORF">FCC1311_102172</name>
</gene>
<accession>A0A2R5H0Z4</accession>
<dbReference type="PROSITE" id="PS00109">
    <property type="entry name" value="PROTEIN_KINASE_TYR"/>
    <property type="match status" value="1"/>
</dbReference>
<dbReference type="InParanoid" id="A0A2R5H0Z4"/>
<sequence>MSYSNLDSSSDSDLESSPDEGTLRLVTVVSVANFARFVSSHVSGTASDPSIRNLFPLQSKNVMLPTPLDYGPTIVGNEFTIIHRTSTMGLDSYVKTMLWNESGRAGDHSNDQAIKTFDNELECYSVLHSIQGNAVPVLIAGGDDGFGGRFIITSSEGIQLDKYLAQTHCGNVFSKEKLRASARRALKLIHSHGILHQDMAPRNIVVNENASDPMLAIKFIDFGNAKKCTNVQEFEQETAFVIDKIFS</sequence>
<dbReference type="SUPFAM" id="SSF56112">
    <property type="entry name" value="Protein kinase-like (PK-like)"/>
    <property type="match status" value="1"/>
</dbReference>
<dbReference type="InterPro" id="IPR011009">
    <property type="entry name" value="Kinase-like_dom_sf"/>
</dbReference>
<dbReference type="EMBL" id="BEYU01000176">
    <property type="protein sequence ID" value="GBG33994.1"/>
    <property type="molecule type" value="Genomic_DNA"/>
</dbReference>
<protein>
    <submittedName>
        <fullName evidence="2">Mitogen-activated protein kinase</fullName>
    </submittedName>
</protein>
<dbReference type="Pfam" id="PF00069">
    <property type="entry name" value="Pkinase"/>
    <property type="match status" value="1"/>
</dbReference>
<dbReference type="AlphaFoldDB" id="A0A2R5H0Z4"/>
<dbReference type="InterPro" id="IPR000719">
    <property type="entry name" value="Prot_kinase_dom"/>
</dbReference>
<reference evidence="2 3" key="1">
    <citation type="submission" date="2017-12" db="EMBL/GenBank/DDBJ databases">
        <title>Sequencing, de novo assembly and annotation of complete genome of a new Thraustochytrid species, strain FCC1311.</title>
        <authorList>
            <person name="Sedici K."/>
            <person name="Godart F."/>
            <person name="Aiese Cigliano R."/>
            <person name="Sanseverino W."/>
            <person name="Barakat M."/>
            <person name="Ortet P."/>
            <person name="Marechal E."/>
            <person name="Cagnac O."/>
            <person name="Amato A."/>
        </authorList>
    </citation>
    <scope>NUCLEOTIDE SEQUENCE [LARGE SCALE GENOMIC DNA]</scope>
</reference>
<dbReference type="InterPro" id="IPR052396">
    <property type="entry name" value="Meiotic_Drive_Suppr_Kinase"/>
</dbReference>
<dbReference type="PANTHER" id="PTHR37171">
    <property type="entry name" value="SERINE/THREONINE-PROTEIN KINASE YRZF-RELATED"/>
    <property type="match status" value="1"/>
</dbReference>
<comment type="caution">
    <text evidence="2">The sequence shown here is derived from an EMBL/GenBank/DDBJ whole genome shotgun (WGS) entry which is preliminary data.</text>
</comment>
<keyword evidence="2" id="KW-0808">Transferase</keyword>
<dbReference type="PANTHER" id="PTHR37171:SF1">
    <property type="entry name" value="SERINE_THREONINE-PROTEIN KINASE YRZF-RELATED"/>
    <property type="match status" value="1"/>
</dbReference>
<proteinExistence type="predicted"/>
<dbReference type="InterPro" id="IPR008266">
    <property type="entry name" value="Tyr_kinase_AS"/>
</dbReference>
<dbReference type="GO" id="GO:0004672">
    <property type="term" value="F:protein kinase activity"/>
    <property type="evidence" value="ECO:0007669"/>
    <property type="project" value="InterPro"/>
</dbReference>
<organism evidence="2 3">
    <name type="scientific">Hondaea fermentalgiana</name>
    <dbReference type="NCBI Taxonomy" id="2315210"/>
    <lineage>
        <taxon>Eukaryota</taxon>
        <taxon>Sar</taxon>
        <taxon>Stramenopiles</taxon>
        <taxon>Bigyra</taxon>
        <taxon>Labyrinthulomycetes</taxon>
        <taxon>Thraustochytrida</taxon>
        <taxon>Thraustochytriidae</taxon>
        <taxon>Hondaea</taxon>
    </lineage>
</organism>
<dbReference type="PROSITE" id="PS50011">
    <property type="entry name" value="PROTEIN_KINASE_DOM"/>
    <property type="match status" value="1"/>
</dbReference>
<evidence type="ECO:0000259" key="1">
    <source>
        <dbReference type="PROSITE" id="PS50011"/>
    </source>
</evidence>
<feature type="domain" description="Protein kinase" evidence="1">
    <location>
        <begin position="68"/>
        <end position="247"/>
    </location>
</feature>
<dbReference type="GO" id="GO:0005524">
    <property type="term" value="F:ATP binding"/>
    <property type="evidence" value="ECO:0007669"/>
    <property type="project" value="InterPro"/>
</dbReference>
<keyword evidence="2" id="KW-0418">Kinase</keyword>
<evidence type="ECO:0000313" key="3">
    <source>
        <dbReference type="Proteomes" id="UP000241890"/>
    </source>
</evidence>
<keyword evidence="3" id="KW-1185">Reference proteome</keyword>
<name>A0A2R5H0Z4_9STRA</name>